<dbReference type="EMBL" id="CP054929">
    <property type="protein sequence ID" value="QKW53367.1"/>
    <property type="molecule type" value="Genomic_DNA"/>
</dbReference>
<dbReference type="Gene3D" id="1.10.10.10">
    <property type="entry name" value="Winged helix-like DNA-binding domain superfamily/Winged helix DNA-binding domain"/>
    <property type="match status" value="1"/>
</dbReference>
<dbReference type="SUPFAM" id="SSF56024">
    <property type="entry name" value="Phospholipase D/nuclease"/>
    <property type="match status" value="1"/>
</dbReference>
<feature type="domain" description="HTH luxR-type" evidence="1">
    <location>
        <begin position="167"/>
        <end position="224"/>
    </location>
</feature>
<name>A0A7H8NFV8_9ACTN</name>
<dbReference type="GO" id="GO:0006355">
    <property type="term" value="P:regulation of DNA-templated transcription"/>
    <property type="evidence" value="ECO:0007669"/>
    <property type="project" value="InterPro"/>
</dbReference>
<dbReference type="RefSeq" id="WP_176165073.1">
    <property type="nucleotide sequence ID" value="NZ_CP054929.1"/>
</dbReference>
<evidence type="ECO:0000313" key="2">
    <source>
        <dbReference type="EMBL" id="QKW53367.1"/>
    </source>
</evidence>
<organism evidence="2 3">
    <name type="scientific">Streptomyces buecherae</name>
    <dbReference type="NCBI Taxonomy" id="2763006"/>
    <lineage>
        <taxon>Bacteria</taxon>
        <taxon>Bacillati</taxon>
        <taxon>Actinomycetota</taxon>
        <taxon>Actinomycetes</taxon>
        <taxon>Kitasatosporales</taxon>
        <taxon>Streptomycetaceae</taxon>
        <taxon>Streptomyces</taxon>
    </lineage>
</organism>
<accession>A0A7H8NFV8</accession>
<dbReference type="SUPFAM" id="SSF46894">
    <property type="entry name" value="C-terminal effector domain of the bipartite response regulators"/>
    <property type="match status" value="1"/>
</dbReference>
<dbReference type="InterPro" id="IPR036388">
    <property type="entry name" value="WH-like_DNA-bd_sf"/>
</dbReference>
<evidence type="ECO:0000259" key="1">
    <source>
        <dbReference type="SMART" id="SM00421"/>
    </source>
</evidence>
<dbReference type="Proteomes" id="UP000509303">
    <property type="component" value="Chromosome"/>
</dbReference>
<dbReference type="SMART" id="SM00421">
    <property type="entry name" value="HTH_LUXR"/>
    <property type="match status" value="1"/>
</dbReference>
<gene>
    <name evidence="2" type="ORF">HUT08_31785</name>
</gene>
<dbReference type="InterPro" id="IPR000792">
    <property type="entry name" value="Tscrpt_reg_LuxR_C"/>
</dbReference>
<keyword evidence="3" id="KW-1185">Reference proteome</keyword>
<dbReference type="AlphaFoldDB" id="A0A7H8NFV8"/>
<proteinExistence type="predicted"/>
<dbReference type="GO" id="GO:0003677">
    <property type="term" value="F:DNA binding"/>
    <property type="evidence" value="ECO:0007669"/>
    <property type="project" value="InterPro"/>
</dbReference>
<dbReference type="InterPro" id="IPR016032">
    <property type="entry name" value="Sig_transdc_resp-reg_C-effctor"/>
</dbReference>
<reference evidence="2 3" key="1">
    <citation type="submission" date="2020-06" db="EMBL/GenBank/DDBJ databases">
        <title>Genome mining for natural products.</title>
        <authorList>
            <person name="Zhang B."/>
            <person name="Shi J."/>
            <person name="Ge H."/>
        </authorList>
    </citation>
    <scope>NUCLEOTIDE SEQUENCE [LARGE SCALE GENOMIC DNA]</scope>
    <source>
        <strain evidence="2 3">NA00687</strain>
    </source>
</reference>
<sequence length="237" mass="25349">MAVQTRGLFASVADRRDADEQLLATLDPAEGAGAVARAIDAAERSLVVILSACGDGEAARLVPRLGQAATRGVEVRLLAGMALLEHRFFMELLDTYAPDVHVRLVRESLHEAVLTDGTVGVAWSRTGPSIGGLAVVRAPDVLRNLRALFQVSWTNSPTLADYRRLSDHVRSDTARQILLALSSGRTDEAAARGLSISVRTYRRYVAEIIRELGANSRFQAGARAVELGLLPSVPGGS</sequence>
<protein>
    <submittedName>
        <fullName evidence="2">LuxR family transcriptional regulator</fullName>
    </submittedName>
</protein>
<evidence type="ECO:0000313" key="3">
    <source>
        <dbReference type="Proteomes" id="UP000509303"/>
    </source>
</evidence>